<evidence type="ECO:0000313" key="2">
    <source>
        <dbReference type="Proteomes" id="UP001341840"/>
    </source>
</evidence>
<organism evidence="1 2">
    <name type="scientific">Stylosanthes scabra</name>
    <dbReference type="NCBI Taxonomy" id="79078"/>
    <lineage>
        <taxon>Eukaryota</taxon>
        <taxon>Viridiplantae</taxon>
        <taxon>Streptophyta</taxon>
        <taxon>Embryophyta</taxon>
        <taxon>Tracheophyta</taxon>
        <taxon>Spermatophyta</taxon>
        <taxon>Magnoliopsida</taxon>
        <taxon>eudicotyledons</taxon>
        <taxon>Gunneridae</taxon>
        <taxon>Pentapetalae</taxon>
        <taxon>rosids</taxon>
        <taxon>fabids</taxon>
        <taxon>Fabales</taxon>
        <taxon>Fabaceae</taxon>
        <taxon>Papilionoideae</taxon>
        <taxon>50 kb inversion clade</taxon>
        <taxon>dalbergioids sensu lato</taxon>
        <taxon>Dalbergieae</taxon>
        <taxon>Pterocarpus clade</taxon>
        <taxon>Stylosanthes</taxon>
    </lineage>
</organism>
<reference evidence="1 2" key="1">
    <citation type="journal article" date="2023" name="Plants (Basel)">
        <title>Bridging the Gap: Combining Genomics and Transcriptomics Approaches to Understand Stylosanthes scabra, an Orphan Legume from the Brazilian Caatinga.</title>
        <authorList>
            <person name="Ferreira-Neto J.R.C."/>
            <person name="da Silva M.D."/>
            <person name="Binneck E."/>
            <person name="de Melo N.F."/>
            <person name="da Silva R.H."/>
            <person name="de Melo A.L.T.M."/>
            <person name="Pandolfi V."/>
            <person name="Bustamante F.O."/>
            <person name="Brasileiro-Vidal A.C."/>
            <person name="Benko-Iseppon A.M."/>
        </authorList>
    </citation>
    <scope>NUCLEOTIDE SEQUENCE [LARGE SCALE GENOMIC DNA]</scope>
    <source>
        <tissue evidence="1">Leaves</tissue>
    </source>
</reference>
<proteinExistence type="predicted"/>
<accession>A0ABU6WIH8</accession>
<dbReference type="Proteomes" id="UP001341840">
    <property type="component" value="Unassembled WGS sequence"/>
</dbReference>
<protein>
    <submittedName>
        <fullName evidence="1">Uncharacterized protein</fullName>
    </submittedName>
</protein>
<name>A0ABU6WIH8_9FABA</name>
<sequence>MGCQVSIFKVRRCAFGNKLYGVAESYSREGVDVEVNSPRSPEIGLWDSMSNIVSRVRECVYLEWVMPPVYIVAALFLKNWTSRLVRNIAPTREHEAFGPSLRVMNFLGIFRVVLTISDYLVYCD</sequence>
<dbReference type="EMBL" id="JASCZI010181535">
    <property type="protein sequence ID" value="MED6184355.1"/>
    <property type="molecule type" value="Genomic_DNA"/>
</dbReference>
<gene>
    <name evidence="1" type="ORF">PIB30_046636</name>
</gene>
<comment type="caution">
    <text evidence="1">The sequence shown here is derived from an EMBL/GenBank/DDBJ whole genome shotgun (WGS) entry which is preliminary data.</text>
</comment>
<evidence type="ECO:0000313" key="1">
    <source>
        <dbReference type="EMBL" id="MED6184355.1"/>
    </source>
</evidence>
<keyword evidence="2" id="KW-1185">Reference proteome</keyword>